<accession>A0ABV0H962</accession>
<feature type="non-terminal residue" evidence="1">
    <location>
        <position position="1"/>
    </location>
</feature>
<evidence type="ECO:0000313" key="1">
    <source>
        <dbReference type="EMBL" id="MEO3956640.1"/>
    </source>
</evidence>
<evidence type="ECO:0008006" key="3">
    <source>
        <dbReference type="Google" id="ProtNLM"/>
    </source>
</evidence>
<protein>
    <recommendedName>
        <fullName evidence="3">Bacterial Ig-like domain-containing protein</fullName>
    </recommendedName>
</protein>
<sequence>TVTPTLATISGATVGGTSTLDINANNHTGAQTVVIDPPTAGAYNAASNTITWDKSGLATVQVKFAEDAQYQAVSTTLQSVTVAGMTVTPTLATISGATVGGTSTLDINANNHTGAQTVVIDPPTAGAYNAASNTITWDKSGLATVQVKFAEDAQYQAVSTT</sequence>
<dbReference type="EMBL" id="JBDQQU010000128">
    <property type="protein sequence ID" value="MEO3956640.1"/>
    <property type="molecule type" value="Genomic_DNA"/>
</dbReference>
<dbReference type="RefSeq" id="WP_347787933.1">
    <property type="nucleotide sequence ID" value="NZ_JBDQQU010000128.1"/>
</dbReference>
<organism evidence="1 2">
    <name type="scientific">Chromobacterium piscinae</name>
    <dbReference type="NCBI Taxonomy" id="686831"/>
    <lineage>
        <taxon>Bacteria</taxon>
        <taxon>Pseudomonadati</taxon>
        <taxon>Pseudomonadota</taxon>
        <taxon>Betaproteobacteria</taxon>
        <taxon>Neisseriales</taxon>
        <taxon>Chromobacteriaceae</taxon>
        <taxon>Chromobacterium</taxon>
    </lineage>
</organism>
<comment type="caution">
    <text evidence="1">The sequence shown here is derived from an EMBL/GenBank/DDBJ whole genome shotgun (WGS) entry which is preliminary data.</text>
</comment>
<reference evidence="1 2" key="1">
    <citation type="submission" date="2024-05" db="EMBL/GenBank/DDBJ databases">
        <authorList>
            <person name="De Oliveira J.P."/>
            <person name="Noriler S.A."/>
            <person name="De Oliveira A.G."/>
            <person name="Sipoli D.S."/>
        </authorList>
    </citation>
    <scope>NUCLEOTIDE SEQUENCE [LARGE SCALE GENOMIC DNA]</scope>
    <source>
        <strain evidence="1 2">LABIM186</strain>
    </source>
</reference>
<name>A0ABV0H962_9NEIS</name>
<dbReference type="Proteomes" id="UP001438292">
    <property type="component" value="Unassembled WGS sequence"/>
</dbReference>
<proteinExistence type="predicted"/>
<keyword evidence="2" id="KW-1185">Reference proteome</keyword>
<feature type="non-terminal residue" evidence="1">
    <location>
        <position position="161"/>
    </location>
</feature>
<gene>
    <name evidence="1" type="ORF">ABH309_19555</name>
</gene>
<evidence type="ECO:0000313" key="2">
    <source>
        <dbReference type="Proteomes" id="UP001438292"/>
    </source>
</evidence>